<dbReference type="Gene3D" id="3.30.365.10">
    <property type="entry name" value="Aldehyde oxidase/xanthine dehydrogenase, molybdopterin binding domain"/>
    <property type="match status" value="4"/>
</dbReference>
<dbReference type="EMBL" id="JACPUR010000019">
    <property type="protein sequence ID" value="MBI3127793.1"/>
    <property type="molecule type" value="Genomic_DNA"/>
</dbReference>
<reference evidence="2" key="1">
    <citation type="submission" date="2020-07" db="EMBL/GenBank/DDBJ databases">
        <title>Huge and variable diversity of episymbiotic CPR bacteria and DPANN archaea in groundwater ecosystems.</title>
        <authorList>
            <person name="He C.Y."/>
            <person name="Keren R."/>
            <person name="Whittaker M."/>
            <person name="Farag I.F."/>
            <person name="Doudna J."/>
            <person name="Cate J.H.D."/>
            <person name="Banfield J.F."/>
        </authorList>
    </citation>
    <scope>NUCLEOTIDE SEQUENCE</scope>
    <source>
        <strain evidence="2">NC_groundwater_763_Ag_S-0.2um_68_21</strain>
    </source>
</reference>
<evidence type="ECO:0000313" key="3">
    <source>
        <dbReference type="Proteomes" id="UP000782312"/>
    </source>
</evidence>
<dbReference type="InterPro" id="IPR000674">
    <property type="entry name" value="Ald_Oxase/Xan_DH_a/b"/>
</dbReference>
<dbReference type="Pfam" id="PF20256">
    <property type="entry name" value="MoCoBD_2"/>
    <property type="match status" value="1"/>
</dbReference>
<dbReference type="Pfam" id="PF01315">
    <property type="entry name" value="Ald_Xan_dh_C"/>
    <property type="match status" value="1"/>
</dbReference>
<accession>A0A932HZ92</accession>
<name>A0A932HZ92_UNCTE</name>
<evidence type="ECO:0000259" key="1">
    <source>
        <dbReference type="SMART" id="SM01008"/>
    </source>
</evidence>
<sequence>MSEFAIVGKPNPRFDALPKADGSLPYGEDQIPANALHCGLLYSPVPCGKLKRLDTSAAERVPGVAAVLTAKDVPGKNEHYGSGYPPHPSQPIFAKEDIRYTGDVLALVGAETRDAVEAAIAAIKVEIEAAEGVWTTRHTEPGAEARKVCDFEVRRGNAEEALSRADVVIERTYRTQLAEHAFLEPASGTSWIDADGVVTIRVGTQLIENYRAVAAVLGLPHSKVRVLGTFVGGGFGAKGVMTVEPYLALLTWKTKRPAVMVIGREHGIRSTMKKHPFEMRYRTGVSRDGKILAVDADIVGDAGAYPHKTNLFLLGAMCIAAGPYEIENVRVRAHGYLTNNPITNAMRGVGSNQVCFAYESQLELAAQALGMDAMELRRRNFIQKGGKLPTGQPIVNSPNLEGCLGAVLKALGPRPQARPGKRIGRGVAANITGYGRPFDAAEAAVHMENDGSAVVRVSAPDIGAGQGATLLSIAAEELGLGLGQVSIHLSDSATTPLSGITAGSRQTLMAGNSVRAAAETIKNGLLKGAGALLEAAAEDVRMAGGEAWVASAPERRVKMNLVVAKAKELKQQLHCTQNLNLPPHVYENPQRYMGGLGGWADYTFGVHATDVEVDAETGEVQVLRHVACHDVGRALNPISVEGQFEGGAVMGIGYALHEEITMQKGVCRSQSFHEYLIPTSSDIGEFQSIILECGEGDGPWGARGVGEPPCNNAPAAVALAVGDAIGTRLLDLPVTPERVARAAMEAKKNGRNGHGRQAA</sequence>
<dbReference type="PANTHER" id="PTHR11908">
    <property type="entry name" value="XANTHINE DEHYDROGENASE"/>
    <property type="match status" value="1"/>
</dbReference>
<feature type="domain" description="Aldehyde oxidase/xanthine dehydrogenase a/b hammerhead" evidence="1">
    <location>
        <begin position="21"/>
        <end position="131"/>
    </location>
</feature>
<dbReference type="InterPro" id="IPR016208">
    <property type="entry name" value="Ald_Oxase/xanthine_DH-like"/>
</dbReference>
<dbReference type="Proteomes" id="UP000782312">
    <property type="component" value="Unassembled WGS sequence"/>
</dbReference>
<dbReference type="SMART" id="SM01008">
    <property type="entry name" value="Ald_Xan_dh_C"/>
    <property type="match status" value="1"/>
</dbReference>
<dbReference type="InterPro" id="IPR046867">
    <property type="entry name" value="AldOxase/xan_DH_MoCoBD2"/>
</dbReference>
<evidence type="ECO:0000313" key="2">
    <source>
        <dbReference type="EMBL" id="MBI3127793.1"/>
    </source>
</evidence>
<dbReference type="InterPro" id="IPR036856">
    <property type="entry name" value="Ald_Oxase/Xan_DH_a/b_sf"/>
</dbReference>
<dbReference type="PANTHER" id="PTHR11908:SF157">
    <property type="entry name" value="XANTHINE DEHYDROGENASE SUBUNIT D-RELATED"/>
    <property type="match status" value="1"/>
</dbReference>
<dbReference type="GO" id="GO:0016491">
    <property type="term" value="F:oxidoreductase activity"/>
    <property type="evidence" value="ECO:0007669"/>
    <property type="project" value="InterPro"/>
</dbReference>
<proteinExistence type="predicted"/>
<dbReference type="SUPFAM" id="SSF56003">
    <property type="entry name" value="Molybdenum cofactor-binding domain"/>
    <property type="match status" value="1"/>
</dbReference>
<dbReference type="GO" id="GO:0005506">
    <property type="term" value="F:iron ion binding"/>
    <property type="evidence" value="ECO:0007669"/>
    <property type="project" value="InterPro"/>
</dbReference>
<dbReference type="Pfam" id="PF02738">
    <property type="entry name" value="MoCoBD_1"/>
    <property type="match status" value="1"/>
</dbReference>
<dbReference type="Gene3D" id="3.90.1170.50">
    <property type="entry name" value="Aldehyde oxidase/xanthine dehydrogenase, a/b hammerhead"/>
    <property type="match status" value="1"/>
</dbReference>
<dbReference type="SUPFAM" id="SSF54665">
    <property type="entry name" value="CO dehydrogenase molybdoprotein N-domain-like"/>
    <property type="match status" value="1"/>
</dbReference>
<protein>
    <submittedName>
        <fullName evidence="2">Xanthine dehydrogenase family protein</fullName>
    </submittedName>
</protein>
<organism evidence="2 3">
    <name type="scientific">Tectimicrobiota bacterium</name>
    <dbReference type="NCBI Taxonomy" id="2528274"/>
    <lineage>
        <taxon>Bacteria</taxon>
        <taxon>Pseudomonadati</taxon>
        <taxon>Nitrospinota/Tectimicrobiota group</taxon>
        <taxon>Candidatus Tectimicrobiota</taxon>
    </lineage>
</organism>
<comment type="caution">
    <text evidence="2">The sequence shown here is derived from an EMBL/GenBank/DDBJ whole genome shotgun (WGS) entry which is preliminary data.</text>
</comment>
<dbReference type="AlphaFoldDB" id="A0A932HZ92"/>
<gene>
    <name evidence="2" type="ORF">HYZ11_09335</name>
</gene>
<dbReference type="InterPro" id="IPR037165">
    <property type="entry name" value="AldOxase/xan_DH_Mopterin-bd_sf"/>
</dbReference>
<dbReference type="InterPro" id="IPR008274">
    <property type="entry name" value="AldOxase/xan_DH_MoCoBD1"/>
</dbReference>